<proteinExistence type="predicted"/>
<protein>
    <recommendedName>
        <fullName evidence="4">G-protein coupled receptors family 1 profile domain-containing protein</fullName>
    </recommendedName>
</protein>
<feature type="transmembrane region" description="Helical" evidence="1">
    <location>
        <begin position="238"/>
        <end position="259"/>
    </location>
</feature>
<dbReference type="HOGENOM" id="CLU_059054_2_0_1"/>
<feature type="transmembrane region" description="Helical" evidence="1">
    <location>
        <begin position="160"/>
        <end position="185"/>
    </location>
</feature>
<organism evidence="2 3">
    <name type="scientific">Jaapia argillacea MUCL 33604</name>
    <dbReference type="NCBI Taxonomy" id="933084"/>
    <lineage>
        <taxon>Eukaryota</taxon>
        <taxon>Fungi</taxon>
        <taxon>Dikarya</taxon>
        <taxon>Basidiomycota</taxon>
        <taxon>Agaricomycotina</taxon>
        <taxon>Agaricomycetes</taxon>
        <taxon>Agaricomycetidae</taxon>
        <taxon>Jaapiales</taxon>
        <taxon>Jaapiaceae</taxon>
        <taxon>Jaapia</taxon>
    </lineage>
</organism>
<feature type="transmembrane region" description="Helical" evidence="1">
    <location>
        <begin position="206"/>
        <end position="226"/>
    </location>
</feature>
<name>A0A067PDA5_9AGAM</name>
<dbReference type="Proteomes" id="UP000027265">
    <property type="component" value="Unassembled WGS sequence"/>
</dbReference>
<evidence type="ECO:0000256" key="1">
    <source>
        <dbReference type="SAM" id="Phobius"/>
    </source>
</evidence>
<dbReference type="OrthoDB" id="2742220at2759"/>
<keyword evidence="1" id="KW-0812">Transmembrane</keyword>
<evidence type="ECO:0008006" key="4">
    <source>
        <dbReference type="Google" id="ProtNLM"/>
    </source>
</evidence>
<dbReference type="AlphaFoldDB" id="A0A067PDA5"/>
<evidence type="ECO:0000313" key="2">
    <source>
        <dbReference type="EMBL" id="KDQ51830.1"/>
    </source>
</evidence>
<keyword evidence="1" id="KW-0472">Membrane</keyword>
<feature type="transmembrane region" description="Helical" evidence="1">
    <location>
        <begin position="83"/>
        <end position="105"/>
    </location>
</feature>
<dbReference type="EMBL" id="KL197744">
    <property type="protein sequence ID" value="KDQ51830.1"/>
    <property type="molecule type" value="Genomic_DNA"/>
</dbReference>
<feature type="transmembrane region" description="Helical" evidence="1">
    <location>
        <begin position="117"/>
        <end position="140"/>
    </location>
</feature>
<accession>A0A067PDA5</accession>
<sequence>MVDWQNSNELSRDVNIFEKTWAICFGVYVWDYLHTFWFEWWIVTRRVPFRWPYVPYFVGRYSLLWLFVTLCTLQVFLPLHCDAPYRILLANFIISTGCASLNLAIRTVTIWEYKRIVVWPVVVLSLGHWSALLVACIEFLQVDFDGGENSCFEVQVNNTVFVSLYICTVIFDFIVLIAGIVGLVRRRSVSKHDDPRDLRRTLYNQGIVYFILTFMANIACVVLAGLNFNPVMDIMSSIPALVISMIASCHCVTSLLWNYKDAPELGKRRMSPSLANYTRPSVGLQLTSRFEIPWSVPP</sequence>
<evidence type="ECO:0000313" key="3">
    <source>
        <dbReference type="Proteomes" id="UP000027265"/>
    </source>
</evidence>
<feature type="transmembrane region" description="Helical" evidence="1">
    <location>
        <begin position="54"/>
        <end position="77"/>
    </location>
</feature>
<dbReference type="InParanoid" id="A0A067PDA5"/>
<feature type="transmembrane region" description="Helical" evidence="1">
    <location>
        <begin position="20"/>
        <end position="42"/>
    </location>
</feature>
<keyword evidence="3" id="KW-1185">Reference proteome</keyword>
<keyword evidence="1" id="KW-1133">Transmembrane helix</keyword>
<gene>
    <name evidence="2" type="ORF">JAAARDRAFT_494059</name>
</gene>
<reference evidence="3" key="1">
    <citation type="journal article" date="2014" name="Proc. Natl. Acad. Sci. U.S.A.">
        <title>Extensive sampling of basidiomycete genomes demonstrates inadequacy of the white-rot/brown-rot paradigm for wood decay fungi.</title>
        <authorList>
            <person name="Riley R."/>
            <person name="Salamov A.A."/>
            <person name="Brown D.W."/>
            <person name="Nagy L.G."/>
            <person name="Floudas D."/>
            <person name="Held B.W."/>
            <person name="Levasseur A."/>
            <person name="Lombard V."/>
            <person name="Morin E."/>
            <person name="Otillar R."/>
            <person name="Lindquist E.A."/>
            <person name="Sun H."/>
            <person name="LaButti K.M."/>
            <person name="Schmutz J."/>
            <person name="Jabbour D."/>
            <person name="Luo H."/>
            <person name="Baker S.E."/>
            <person name="Pisabarro A.G."/>
            <person name="Walton J.D."/>
            <person name="Blanchette R.A."/>
            <person name="Henrissat B."/>
            <person name="Martin F."/>
            <person name="Cullen D."/>
            <person name="Hibbett D.S."/>
            <person name="Grigoriev I.V."/>
        </authorList>
    </citation>
    <scope>NUCLEOTIDE SEQUENCE [LARGE SCALE GENOMIC DNA]</scope>
    <source>
        <strain evidence="3">MUCL 33604</strain>
    </source>
</reference>